<feature type="non-terminal residue" evidence="1">
    <location>
        <position position="37"/>
    </location>
</feature>
<organism evidence="1">
    <name type="scientific">marine sediment metagenome</name>
    <dbReference type="NCBI Taxonomy" id="412755"/>
    <lineage>
        <taxon>unclassified sequences</taxon>
        <taxon>metagenomes</taxon>
        <taxon>ecological metagenomes</taxon>
    </lineage>
</organism>
<accession>A0A0F9ECR0</accession>
<protein>
    <submittedName>
        <fullName evidence="1">Uncharacterized protein</fullName>
    </submittedName>
</protein>
<dbReference type="PROSITE" id="PS51257">
    <property type="entry name" value="PROKAR_LIPOPROTEIN"/>
    <property type="match status" value="1"/>
</dbReference>
<dbReference type="AlphaFoldDB" id="A0A0F9ECR0"/>
<evidence type="ECO:0000313" key="1">
    <source>
        <dbReference type="EMBL" id="KKL71848.1"/>
    </source>
</evidence>
<sequence length="37" mass="3639">MNIRPPHGAGGGLSAAIFLIFSAVMLPSSTGCAAEPP</sequence>
<name>A0A0F9ECR0_9ZZZZ</name>
<comment type="caution">
    <text evidence="1">The sequence shown here is derived from an EMBL/GenBank/DDBJ whole genome shotgun (WGS) entry which is preliminary data.</text>
</comment>
<proteinExistence type="predicted"/>
<gene>
    <name evidence="1" type="ORF">LCGC14_2090830</name>
</gene>
<dbReference type="EMBL" id="LAZR01025461">
    <property type="protein sequence ID" value="KKL71848.1"/>
    <property type="molecule type" value="Genomic_DNA"/>
</dbReference>
<reference evidence="1" key="1">
    <citation type="journal article" date="2015" name="Nature">
        <title>Complex archaea that bridge the gap between prokaryotes and eukaryotes.</title>
        <authorList>
            <person name="Spang A."/>
            <person name="Saw J.H."/>
            <person name="Jorgensen S.L."/>
            <person name="Zaremba-Niedzwiedzka K."/>
            <person name="Martijn J."/>
            <person name="Lind A.E."/>
            <person name="van Eijk R."/>
            <person name="Schleper C."/>
            <person name="Guy L."/>
            <person name="Ettema T.J."/>
        </authorList>
    </citation>
    <scope>NUCLEOTIDE SEQUENCE</scope>
</reference>